<dbReference type="RefSeq" id="WP_213170303.1">
    <property type="nucleotide sequence ID" value="NZ_CP070496.1"/>
</dbReference>
<sequence>MPRITPRYSPNPITRSPHGRRSLAAASLAVTAAFLLASCADSTDISIQTNPGWSIEEASVSVSICPQDSSDRLESAVLRGAHFGLEVECVASLSEIPDDYQIRYLTGDIDFYPLPPGYEFTLVQMAPDTSTSPSHTSDDSKLETVLIVDDHEWRFDGAPEPGAAYMVAAKADPEITLHVTDAGVQQTMDLNSGERTESVTALYEGDLTSILTDSFEGEVSGSNSRWNASYGYYIQFDASRDVWDSEAEEWVSDLDKALLTVTYLWPDTSGGDVSWDLDPESALTVSADGDSLSPTRVDREDTSFDWGDAEWIDAYFEVDGTALEFEIAFEIDGTLTVNEDNSTMRISEGKETVTFDLDFS</sequence>
<dbReference type="EMBL" id="CP070496">
    <property type="protein sequence ID" value="QSB04305.1"/>
    <property type="molecule type" value="Genomic_DNA"/>
</dbReference>
<protein>
    <recommendedName>
        <fullName evidence="3">DUF4382 domain-containing protein</fullName>
    </recommendedName>
</protein>
<dbReference type="KEGG" id="nav:JQS30_10890"/>
<evidence type="ECO:0008006" key="3">
    <source>
        <dbReference type="Google" id="ProtNLM"/>
    </source>
</evidence>
<name>A0A895XMQ5_9ACTN</name>
<evidence type="ECO:0000313" key="1">
    <source>
        <dbReference type="EMBL" id="QSB04305.1"/>
    </source>
</evidence>
<dbReference type="AlphaFoldDB" id="A0A895XMQ5"/>
<dbReference type="Proteomes" id="UP000662939">
    <property type="component" value="Chromosome"/>
</dbReference>
<accession>A0A895XMQ5</accession>
<reference evidence="1" key="1">
    <citation type="submission" date="2021-02" db="EMBL/GenBank/DDBJ databases">
        <title>Natronoglycomyces albus gen. nov., sp. nov, a haloalkaliphilic actinobacterium from a soda solonchak soil.</title>
        <authorList>
            <person name="Sorokin D.Y."/>
            <person name="Khijniak T.V."/>
            <person name="Zakharycheva A.P."/>
            <person name="Boueva O.V."/>
            <person name="Ariskina E.V."/>
            <person name="Hahnke R.L."/>
            <person name="Bunk B."/>
            <person name="Sproer C."/>
            <person name="Schumann P."/>
            <person name="Evtushenko L.I."/>
            <person name="Kublanov I.V."/>
        </authorList>
    </citation>
    <scope>NUCLEOTIDE SEQUENCE</scope>
    <source>
        <strain evidence="1">DSM 106290</strain>
    </source>
</reference>
<proteinExistence type="predicted"/>
<organism evidence="1 2">
    <name type="scientific">Natronoglycomyces albus</name>
    <dbReference type="NCBI Taxonomy" id="2811108"/>
    <lineage>
        <taxon>Bacteria</taxon>
        <taxon>Bacillati</taxon>
        <taxon>Actinomycetota</taxon>
        <taxon>Actinomycetes</taxon>
        <taxon>Glycomycetales</taxon>
        <taxon>Glycomycetaceae</taxon>
        <taxon>Natronoglycomyces</taxon>
    </lineage>
</organism>
<evidence type="ECO:0000313" key="2">
    <source>
        <dbReference type="Proteomes" id="UP000662939"/>
    </source>
</evidence>
<keyword evidence="2" id="KW-1185">Reference proteome</keyword>
<gene>
    <name evidence="1" type="ORF">JQS30_10890</name>
</gene>